<reference evidence="1 2" key="1">
    <citation type="submission" date="2015-03" db="EMBL/GenBank/DDBJ databases">
        <title>Genome sequencing of Methylobacterium tarhaniae DSM 25844.</title>
        <authorList>
            <person name="Chaudhry V."/>
            <person name="Patil P.B."/>
        </authorList>
    </citation>
    <scope>NUCLEOTIDE SEQUENCE [LARGE SCALE GENOMIC DNA]</scope>
    <source>
        <strain evidence="1 2">DSM 25844</strain>
    </source>
</reference>
<protein>
    <submittedName>
        <fullName evidence="1">Uncharacterized protein</fullName>
    </submittedName>
</protein>
<accession>A0A0J6TBE5</accession>
<dbReference type="PATRIC" id="fig|1187852.3.peg.1118"/>
<comment type="caution">
    <text evidence="1">The sequence shown here is derived from an EMBL/GenBank/DDBJ whole genome shotgun (WGS) entry which is preliminary data.</text>
</comment>
<dbReference type="EMBL" id="LABZ01000013">
    <property type="protein sequence ID" value="KMO44610.1"/>
    <property type="molecule type" value="Genomic_DNA"/>
</dbReference>
<evidence type="ECO:0000313" key="2">
    <source>
        <dbReference type="Proteomes" id="UP000036449"/>
    </source>
</evidence>
<dbReference type="Proteomes" id="UP000036449">
    <property type="component" value="Unassembled WGS sequence"/>
</dbReference>
<name>A0A0J6TBE5_9HYPH</name>
<sequence>MHFRRFFIVGVRLREIVMQAKKVASLRSEASEAITLLDLTAEPETRPQPLEHVVDQCLSMRDHIAELEKPFLLRLTDMLLLELGRELAALKQIEDRKGMC</sequence>
<dbReference type="AlphaFoldDB" id="A0A0J6TBE5"/>
<proteinExistence type="predicted"/>
<evidence type="ECO:0000313" key="1">
    <source>
        <dbReference type="EMBL" id="KMO44610.1"/>
    </source>
</evidence>
<organism evidence="1 2">
    <name type="scientific">Methylobacterium tarhaniae</name>
    <dbReference type="NCBI Taxonomy" id="1187852"/>
    <lineage>
        <taxon>Bacteria</taxon>
        <taxon>Pseudomonadati</taxon>
        <taxon>Pseudomonadota</taxon>
        <taxon>Alphaproteobacteria</taxon>
        <taxon>Hyphomicrobiales</taxon>
        <taxon>Methylobacteriaceae</taxon>
        <taxon>Methylobacterium</taxon>
    </lineage>
</organism>
<gene>
    <name evidence="1" type="ORF">VQ03_02300</name>
</gene>
<keyword evidence="2" id="KW-1185">Reference proteome</keyword>